<name>A0A0N1HZ09_LEPSE</name>
<dbReference type="Pfam" id="PF25406">
    <property type="entry name" value="PH_31"/>
    <property type="match status" value="1"/>
</dbReference>
<dbReference type="Proteomes" id="UP000038009">
    <property type="component" value="Unassembled WGS sequence"/>
</dbReference>
<comment type="caution">
    <text evidence="3">The sequence shown here is derived from an EMBL/GenBank/DDBJ whole genome shotgun (WGS) entry which is preliminary data.</text>
</comment>
<feature type="region of interest" description="Disordered" evidence="1">
    <location>
        <begin position="88"/>
        <end position="150"/>
    </location>
</feature>
<dbReference type="AlphaFoldDB" id="A0A0N1HZ09"/>
<evidence type="ECO:0000259" key="2">
    <source>
        <dbReference type="Pfam" id="PF25406"/>
    </source>
</evidence>
<dbReference type="VEuPathDB" id="TriTrypDB:Lsey_0103_0080"/>
<sequence>MWYNSGNIADSLSREFRAMSSERERRWSSERGRAYGLPDTTHFYNGGSRAKSPILRYGSQRRQEHKAYEGYQPIRCFSHSDNFFSRGGGSDHVLDHAPQTGSRSDKAQPRHYAAALGPYERPPGASVRAPAPYNNRGRNRDAYKYHSGNGDKCEDGEASYLYSYSNSTGSETERGSSSTSSEYSDEAYKPRGRARSGGPLPRARSDSVQTPRRVRYTPTGPTGAVRAVNSEAVVHWVGDGRGDTNHNAQRPVDTARGGTQQLPGAHDSRACVASLVEPQRSAITSPMPALQPSGLLCRVIEAVAYYRGVQMPSTIPSEVTLAFDEYVSRGSAMLKFLPHGPPHSRFFIIRFFEVVPRRRQASKAGSPHASAVPYAVLGWYKKATSRHMIRFLPLHDLIEVKTDGADHPYVQRRTVQPGVLRGPRTGLSTNYVYADFILQFRFRSRLSCGEETLALRTANRTQHLAWLVVGSFISQVGGGGASQLRCQKQE</sequence>
<dbReference type="InterPro" id="IPR057608">
    <property type="entry name" value="PH_2_kinetoplastids"/>
</dbReference>
<feature type="compositionally biased region" description="Low complexity" evidence="1">
    <location>
        <begin position="165"/>
        <end position="182"/>
    </location>
</feature>
<keyword evidence="4" id="KW-1185">Reference proteome</keyword>
<dbReference type="EMBL" id="LJSK01000103">
    <property type="protein sequence ID" value="KPI87074.1"/>
    <property type="molecule type" value="Genomic_DNA"/>
</dbReference>
<accession>A0A0N1HZ09</accession>
<dbReference type="OMA" id="EFRAMSS"/>
<protein>
    <recommendedName>
        <fullName evidence="2">PH-like domain-containing protein</fullName>
    </recommendedName>
</protein>
<feature type="region of interest" description="Disordered" evidence="1">
    <location>
        <begin position="164"/>
        <end position="223"/>
    </location>
</feature>
<gene>
    <name evidence="3" type="ORF">ABL78_3836</name>
</gene>
<reference evidence="3 4" key="1">
    <citation type="journal article" date="2015" name="PLoS Pathog.">
        <title>Leptomonas seymouri: Adaptations to the Dixenous Life Cycle Analyzed by Genome Sequencing, Transcriptome Profiling and Co-infection with Leishmania donovani.</title>
        <authorList>
            <person name="Kraeva N."/>
            <person name="Butenko A."/>
            <person name="Hlavacova J."/>
            <person name="Kostygov A."/>
            <person name="Myskova J."/>
            <person name="Grybchuk D."/>
            <person name="Lestinova T."/>
            <person name="Votypka J."/>
            <person name="Volf P."/>
            <person name="Opperdoes F."/>
            <person name="Flegontov P."/>
            <person name="Lukes J."/>
            <person name="Yurchenko V."/>
        </authorList>
    </citation>
    <scope>NUCLEOTIDE SEQUENCE [LARGE SCALE GENOMIC DNA]</scope>
    <source>
        <strain evidence="3 4">ATCC 30220</strain>
    </source>
</reference>
<dbReference type="OrthoDB" id="261850at2759"/>
<feature type="region of interest" description="Disordered" evidence="1">
    <location>
        <begin position="239"/>
        <end position="265"/>
    </location>
</feature>
<evidence type="ECO:0000256" key="1">
    <source>
        <dbReference type="SAM" id="MobiDB-lite"/>
    </source>
</evidence>
<feature type="compositionally biased region" description="Basic and acidic residues" evidence="1">
    <location>
        <begin position="138"/>
        <end position="150"/>
    </location>
</feature>
<proteinExistence type="predicted"/>
<evidence type="ECO:0000313" key="4">
    <source>
        <dbReference type="Proteomes" id="UP000038009"/>
    </source>
</evidence>
<feature type="domain" description="PH-like" evidence="2">
    <location>
        <begin position="290"/>
        <end position="477"/>
    </location>
</feature>
<organism evidence="3 4">
    <name type="scientific">Leptomonas seymouri</name>
    <dbReference type="NCBI Taxonomy" id="5684"/>
    <lineage>
        <taxon>Eukaryota</taxon>
        <taxon>Discoba</taxon>
        <taxon>Euglenozoa</taxon>
        <taxon>Kinetoplastea</taxon>
        <taxon>Metakinetoplastina</taxon>
        <taxon>Trypanosomatida</taxon>
        <taxon>Trypanosomatidae</taxon>
        <taxon>Leishmaniinae</taxon>
        <taxon>Leptomonas</taxon>
    </lineage>
</organism>
<evidence type="ECO:0000313" key="3">
    <source>
        <dbReference type="EMBL" id="KPI87074.1"/>
    </source>
</evidence>